<protein>
    <submittedName>
        <fullName evidence="1">Uncharacterized protein</fullName>
    </submittedName>
</protein>
<dbReference type="STRING" id="487685.SAMN04488696_2027"/>
<dbReference type="OrthoDB" id="374738at2157"/>
<name>A0A1I4SV34_9EURY</name>
<accession>A0A1I4SV34</accession>
<evidence type="ECO:0000313" key="2">
    <source>
        <dbReference type="Proteomes" id="UP000198535"/>
    </source>
</evidence>
<dbReference type="Proteomes" id="UP000198535">
    <property type="component" value="Unassembled WGS sequence"/>
</dbReference>
<organism evidence="1 2">
    <name type="scientific">Methanolobus profundi</name>
    <dbReference type="NCBI Taxonomy" id="487685"/>
    <lineage>
        <taxon>Archaea</taxon>
        <taxon>Methanobacteriati</taxon>
        <taxon>Methanobacteriota</taxon>
        <taxon>Stenosarchaea group</taxon>
        <taxon>Methanomicrobia</taxon>
        <taxon>Methanosarcinales</taxon>
        <taxon>Methanosarcinaceae</taxon>
        <taxon>Methanolobus</taxon>
    </lineage>
</organism>
<proteinExistence type="predicted"/>
<gene>
    <name evidence="1" type="ORF">SAMN04488696_2027</name>
</gene>
<keyword evidence="2" id="KW-1185">Reference proteome</keyword>
<sequence>MSKVNLHPYSITIREKRSKEDQDINNLFGTNKSLIDVISNAISTYNKKPFLQKSSKKALKFEKSPKVTKDKEMDILQSLVYYGEYGIIRKIMDTNTGEIDEKSIDREKTPVFDLTFTYFQDKLIENKAYLIAQTYSRNGYKTILSEMLKKELNEMLKKELGDENEINAIISVNPLVSKELIDIMNHGDRITEIEFISHDVSKDNASKILSTTDDGVNLNNNELIEIDNLNSVNLSITSSKNESLVPYAKVKELTTFLKKMILNSKDTVFYEVTNSEMNGVKVTVTTPLREFIVKIDSDDLKFRESYPLMDKDVIKKDGTIAHNYVMSEAREYAASVARKYRSL</sequence>
<dbReference type="EMBL" id="FOUJ01000004">
    <property type="protein sequence ID" value="SFM68239.1"/>
    <property type="molecule type" value="Genomic_DNA"/>
</dbReference>
<dbReference type="AlphaFoldDB" id="A0A1I4SV34"/>
<dbReference type="RefSeq" id="WP_091936550.1">
    <property type="nucleotide sequence ID" value="NZ_FOUJ01000004.1"/>
</dbReference>
<reference evidence="2" key="1">
    <citation type="submission" date="2016-10" db="EMBL/GenBank/DDBJ databases">
        <authorList>
            <person name="Varghese N."/>
            <person name="Submissions S."/>
        </authorList>
    </citation>
    <scope>NUCLEOTIDE SEQUENCE [LARGE SCALE GENOMIC DNA]</scope>
    <source>
        <strain evidence="2">Mob M</strain>
    </source>
</reference>
<evidence type="ECO:0000313" key="1">
    <source>
        <dbReference type="EMBL" id="SFM68239.1"/>
    </source>
</evidence>